<evidence type="ECO:0000313" key="2">
    <source>
        <dbReference type="Proteomes" id="UP000386847"/>
    </source>
</evidence>
<protein>
    <recommendedName>
        <fullName evidence="3">Glycosyl transferase family 2</fullName>
    </recommendedName>
</protein>
<dbReference type="EMBL" id="CP045725">
    <property type="protein sequence ID" value="QGF23889.1"/>
    <property type="molecule type" value="Genomic_DNA"/>
</dbReference>
<dbReference type="AlphaFoldDB" id="A0A5Q2FAR3"/>
<name>A0A5Q2FAR3_9ACTN</name>
<evidence type="ECO:0008006" key="3">
    <source>
        <dbReference type="Google" id="ProtNLM"/>
    </source>
</evidence>
<proteinExistence type="predicted"/>
<dbReference type="RefSeq" id="WP_153572419.1">
    <property type="nucleotide sequence ID" value="NZ_CP045725.1"/>
</dbReference>
<sequence length="235" mass="26883">MTGVDVRGIHRVVWGEWQDPVNPMLADTAQRQAGIDALGTGVDWILQIDNDEVLPDVEALLRAIDEAESRSIPAVEWPMRILFRRTGPGSFLEVCSEDGDPRYDYPGPVAVRAGSRTVDARRCQGAFLRPVVRGDDRSLQLKHPSTDQEIRAEILEPEQAIIHNSWGRTPGEIRRKIGSWGHAAGFKSQVFYWLRWWPAPLMWRVMRDFHPFARGLWPRLRRSDDVRGLLIESDR</sequence>
<gene>
    <name evidence="1" type="ORF">Rai3103_09595</name>
</gene>
<dbReference type="KEGG" id="rain:Rai3103_09595"/>
<organism evidence="1 2">
    <name type="scientific">Raineyella fluvialis</name>
    <dbReference type="NCBI Taxonomy" id="2662261"/>
    <lineage>
        <taxon>Bacteria</taxon>
        <taxon>Bacillati</taxon>
        <taxon>Actinomycetota</taxon>
        <taxon>Actinomycetes</taxon>
        <taxon>Propionibacteriales</taxon>
        <taxon>Propionibacteriaceae</taxon>
        <taxon>Raineyella</taxon>
    </lineage>
</organism>
<reference evidence="1 2" key="1">
    <citation type="submission" date="2019-10" db="EMBL/GenBank/DDBJ databases">
        <title>Genomic analysis of Raineyella sp. CBA3103.</title>
        <authorList>
            <person name="Roh S.W."/>
        </authorList>
    </citation>
    <scope>NUCLEOTIDE SEQUENCE [LARGE SCALE GENOMIC DNA]</scope>
    <source>
        <strain evidence="1 2">CBA3103</strain>
    </source>
</reference>
<dbReference type="Proteomes" id="UP000386847">
    <property type="component" value="Chromosome"/>
</dbReference>
<accession>A0A5Q2FAR3</accession>
<keyword evidence="2" id="KW-1185">Reference proteome</keyword>
<evidence type="ECO:0000313" key="1">
    <source>
        <dbReference type="EMBL" id="QGF23889.1"/>
    </source>
</evidence>